<feature type="domain" description="PARP catalytic" evidence="16">
    <location>
        <begin position="89"/>
        <end position="286"/>
    </location>
</feature>
<evidence type="ECO:0000256" key="1">
    <source>
        <dbReference type="ARBA" id="ARBA00004163"/>
    </source>
</evidence>
<dbReference type="InParanoid" id="T1FYW2"/>
<reference evidence="17 19" key="2">
    <citation type="journal article" date="2013" name="Nature">
        <title>Insights into bilaterian evolution from three spiralian genomes.</title>
        <authorList>
            <person name="Simakov O."/>
            <person name="Marletaz F."/>
            <person name="Cho S.J."/>
            <person name="Edsinger-Gonzales E."/>
            <person name="Havlak P."/>
            <person name="Hellsten U."/>
            <person name="Kuo D.H."/>
            <person name="Larsson T."/>
            <person name="Lv J."/>
            <person name="Arendt D."/>
            <person name="Savage R."/>
            <person name="Osoegawa K."/>
            <person name="de Jong P."/>
            <person name="Grimwood J."/>
            <person name="Chapman J.A."/>
            <person name="Shapiro H."/>
            <person name="Aerts A."/>
            <person name="Otillar R.P."/>
            <person name="Terry A.Y."/>
            <person name="Boore J.L."/>
            <person name="Grigoriev I.V."/>
            <person name="Lindberg D.R."/>
            <person name="Seaver E.C."/>
            <person name="Weisblat D.A."/>
            <person name="Putnam N.H."/>
            <person name="Rokhsar D.S."/>
        </authorList>
    </citation>
    <scope>NUCLEOTIDE SEQUENCE</scope>
</reference>
<comment type="subunit">
    <text evidence="14">Interacts with KPNB1.</text>
</comment>
<keyword evidence="11" id="KW-0834">Unfolded protein response</keyword>
<dbReference type="InterPro" id="IPR012317">
    <property type="entry name" value="Poly(ADP-ribose)pol_cat_dom"/>
</dbReference>
<keyword evidence="4" id="KW-0812">Transmembrane</keyword>
<dbReference type="Gene3D" id="3.90.228.10">
    <property type="match status" value="1"/>
</dbReference>
<dbReference type="Pfam" id="PF00644">
    <property type="entry name" value="PARP"/>
    <property type="match status" value="1"/>
</dbReference>
<dbReference type="GO" id="GO:0003950">
    <property type="term" value="F:NAD+ poly-ADP-ribosyltransferase activity"/>
    <property type="evidence" value="ECO:0007669"/>
    <property type="project" value="UniProtKB-UniRule"/>
</dbReference>
<evidence type="ECO:0000256" key="8">
    <source>
        <dbReference type="ARBA" id="ARBA00022989"/>
    </source>
</evidence>
<reference evidence="19" key="1">
    <citation type="submission" date="2012-12" db="EMBL/GenBank/DDBJ databases">
        <authorList>
            <person name="Hellsten U."/>
            <person name="Grimwood J."/>
            <person name="Chapman J.A."/>
            <person name="Shapiro H."/>
            <person name="Aerts A."/>
            <person name="Otillar R.P."/>
            <person name="Terry A.Y."/>
            <person name="Boore J.L."/>
            <person name="Simakov O."/>
            <person name="Marletaz F."/>
            <person name="Cho S.-J."/>
            <person name="Edsinger-Gonzales E."/>
            <person name="Havlak P."/>
            <person name="Kuo D.-H."/>
            <person name="Larsson T."/>
            <person name="Lv J."/>
            <person name="Arendt D."/>
            <person name="Savage R."/>
            <person name="Osoegawa K."/>
            <person name="de Jong P."/>
            <person name="Lindberg D.R."/>
            <person name="Seaver E.C."/>
            <person name="Weisblat D.A."/>
            <person name="Putnam N.H."/>
            <person name="Grigoriev I.V."/>
            <person name="Rokhsar D.S."/>
        </authorList>
    </citation>
    <scope>NUCLEOTIDE SEQUENCE</scope>
</reference>
<protein>
    <recommendedName>
        <fullName evidence="15">Poly [ADP-ribose] polymerase</fullName>
        <shortName evidence="15">PARP</shortName>
        <ecNumber evidence="15">2.4.2.-</ecNumber>
    </recommendedName>
</protein>
<dbReference type="GeneID" id="20214010"/>
<dbReference type="GO" id="GO:0030968">
    <property type="term" value="P:endoplasmic reticulum unfolded protein response"/>
    <property type="evidence" value="ECO:0000318"/>
    <property type="project" value="GO_Central"/>
</dbReference>
<dbReference type="PANTHER" id="PTHR21328">
    <property type="entry name" value="POLY ADP-RIBOSE POLYMERASE FAMILY, MEMBER PARP"/>
    <property type="match status" value="1"/>
</dbReference>
<keyword evidence="2 15" id="KW-0328">Glycosyltransferase</keyword>
<dbReference type="SUPFAM" id="SSF56399">
    <property type="entry name" value="ADP-ribosylation"/>
    <property type="match status" value="1"/>
</dbReference>
<evidence type="ECO:0000256" key="10">
    <source>
        <dbReference type="ARBA" id="ARBA00023136"/>
    </source>
</evidence>
<evidence type="ECO:0000256" key="9">
    <source>
        <dbReference type="ARBA" id="ARBA00023027"/>
    </source>
</evidence>
<organism evidence="18 19">
    <name type="scientific">Helobdella robusta</name>
    <name type="common">Californian leech</name>
    <dbReference type="NCBI Taxonomy" id="6412"/>
    <lineage>
        <taxon>Eukaryota</taxon>
        <taxon>Metazoa</taxon>
        <taxon>Spiralia</taxon>
        <taxon>Lophotrochozoa</taxon>
        <taxon>Annelida</taxon>
        <taxon>Clitellata</taxon>
        <taxon>Hirudinea</taxon>
        <taxon>Rhynchobdellida</taxon>
        <taxon>Glossiphoniidae</taxon>
        <taxon>Helobdella</taxon>
    </lineage>
</organism>
<keyword evidence="6" id="KW-0013">ADP-ribosylation</keyword>
<keyword evidence="8" id="KW-1133">Transmembrane helix</keyword>
<evidence type="ECO:0000256" key="12">
    <source>
        <dbReference type="ARBA" id="ARBA00024347"/>
    </source>
</evidence>
<dbReference type="STRING" id="6412.T1FYW2"/>
<dbReference type="EMBL" id="AMQM01001020">
    <property type="status" value="NOT_ANNOTATED_CDS"/>
    <property type="molecule type" value="Genomic_DNA"/>
</dbReference>
<dbReference type="EMBL" id="KB097143">
    <property type="protein sequence ID" value="ESN98639.1"/>
    <property type="molecule type" value="Genomic_DNA"/>
</dbReference>
<evidence type="ECO:0000256" key="13">
    <source>
        <dbReference type="ARBA" id="ARBA00056446"/>
    </source>
</evidence>
<dbReference type="GO" id="GO:0019900">
    <property type="term" value="F:kinase binding"/>
    <property type="evidence" value="ECO:0000318"/>
    <property type="project" value="GO_Central"/>
</dbReference>
<comment type="function">
    <text evidence="13">Intracellular mono-ADP-ribosyltransferase that plays a role in different processes, such as protein translation and unfolded protein response (UPR), through the mono-ADP-ribosylation of proteins involved in those processes. Acts as an inhibitor of protein translation by catalyzing mono-ADP-ribosylation of ribosomal subunits, such as RPL14 and RPS6, thereby inhibiting polysome assembly and mRNA loading. Mono-ADP-ribosylation of ribosomal subunits is promoted by NMNAT2. Involved in the unfolded protein response (UPR) by ADP-ribosylating and activating EIF2AK3 and ERN1, two important UPR effectors. May also mediate mono-ADP-ribosylation of karyopherin KPNB1 a nuclear import factor. May not modify proteins on arginine or cysteine residues compared to other mono-ADP-ribosyltransferases.</text>
</comment>
<evidence type="ECO:0000256" key="2">
    <source>
        <dbReference type="ARBA" id="ARBA00022676"/>
    </source>
</evidence>
<keyword evidence="5" id="KW-0548">Nucleotidyltransferase</keyword>
<dbReference type="GO" id="GO:0043539">
    <property type="term" value="F:protein serine/threonine kinase activator activity"/>
    <property type="evidence" value="ECO:0000318"/>
    <property type="project" value="GO_Central"/>
</dbReference>
<evidence type="ECO:0000313" key="18">
    <source>
        <dbReference type="EnsemblMetazoa" id="HelroP67096"/>
    </source>
</evidence>
<dbReference type="GO" id="GO:0016020">
    <property type="term" value="C:membrane"/>
    <property type="evidence" value="ECO:0000318"/>
    <property type="project" value="GO_Central"/>
</dbReference>
<evidence type="ECO:0000256" key="3">
    <source>
        <dbReference type="ARBA" id="ARBA00022679"/>
    </source>
</evidence>
<gene>
    <name evidence="18" type="primary">20214010</name>
    <name evidence="17" type="ORF">HELRODRAFT_67096</name>
</gene>
<dbReference type="Proteomes" id="UP000015101">
    <property type="component" value="Unassembled WGS sequence"/>
</dbReference>
<dbReference type="eggNOG" id="ENOG502QPKE">
    <property type="taxonomic scope" value="Eukaryota"/>
</dbReference>
<keyword evidence="10" id="KW-0472">Membrane</keyword>
<dbReference type="HOGENOM" id="CLU_053263_1_0_1"/>
<evidence type="ECO:0000256" key="7">
    <source>
        <dbReference type="ARBA" id="ARBA00022824"/>
    </source>
</evidence>
<dbReference type="GO" id="GO:0071782">
    <property type="term" value="C:endoplasmic reticulum tubular network"/>
    <property type="evidence" value="ECO:0000318"/>
    <property type="project" value="GO_Central"/>
</dbReference>
<dbReference type="FunFam" id="3.90.228.10:FF:000005">
    <property type="entry name" value="Poly [ADP-ribose] polymerase"/>
    <property type="match status" value="1"/>
</dbReference>
<evidence type="ECO:0000259" key="16">
    <source>
        <dbReference type="PROSITE" id="PS51059"/>
    </source>
</evidence>
<keyword evidence="19" id="KW-1185">Reference proteome</keyword>
<name>T1FYW2_HELRO</name>
<dbReference type="GO" id="GO:0016779">
    <property type="term" value="F:nucleotidyltransferase activity"/>
    <property type="evidence" value="ECO:0007669"/>
    <property type="project" value="UniProtKB-KW"/>
</dbReference>
<keyword evidence="9 15" id="KW-0520">NAD</keyword>
<comment type="subcellular location">
    <subcellularLocation>
        <location evidence="1">Endoplasmic reticulum membrane</location>
        <topology evidence="1">Single-pass type IV membrane protein</topology>
    </subcellularLocation>
</comment>
<dbReference type="CTD" id="20214010"/>
<dbReference type="InterPro" id="IPR041400">
    <property type="entry name" value="PARP16_N"/>
</dbReference>
<dbReference type="AlphaFoldDB" id="T1FYW2"/>
<dbReference type="EnsemblMetazoa" id="HelroT67096">
    <property type="protein sequence ID" value="HelroP67096"/>
    <property type="gene ID" value="HelroG67096"/>
</dbReference>
<evidence type="ECO:0000256" key="15">
    <source>
        <dbReference type="RuleBase" id="RU362114"/>
    </source>
</evidence>
<evidence type="ECO:0000256" key="4">
    <source>
        <dbReference type="ARBA" id="ARBA00022692"/>
    </source>
</evidence>
<dbReference type="OrthoDB" id="19501at2759"/>
<dbReference type="FunCoup" id="T1FYW2">
    <property type="interactions" value="81"/>
</dbReference>
<reference evidence="18" key="3">
    <citation type="submission" date="2015-06" db="UniProtKB">
        <authorList>
            <consortium name="EnsemblMetazoa"/>
        </authorList>
    </citation>
    <scope>IDENTIFICATION</scope>
</reference>
<sequence length="288" mass="32972">MGDEISDVALRKQIKKDLLAFDFLFSLFVAALSSYRHDTVLRPFPPPYIVRDVFVDDGLGSKFEKDFDGLKKDVAKIKKMKSYLNREGQLDVKILKLLSWIFNSKKFIIKSCDMQVFSEIREKACYTFETSPPTYIFSVEHSALSNERFETLRNNRNVFYGYHGSKLENFHSILHFGLKANLNKNSLFGNGSYLSSELSVSLDYSPYGHGWPSSCMGSRLSCVAVCEIIDDPSVKCKTQTEDKSRSHIDGSIGGEIPEKYYIVTDDEFVRVKYLLVYASRDKYLKLVN</sequence>
<dbReference type="PROSITE" id="PS51059">
    <property type="entry name" value="PARP_CATALYTIC"/>
    <property type="match status" value="1"/>
</dbReference>
<dbReference type="GO" id="GO:0005789">
    <property type="term" value="C:endoplasmic reticulum membrane"/>
    <property type="evidence" value="ECO:0007669"/>
    <property type="project" value="UniProtKB-SubCell"/>
</dbReference>
<evidence type="ECO:0000256" key="14">
    <source>
        <dbReference type="ARBA" id="ARBA00062100"/>
    </source>
</evidence>
<evidence type="ECO:0000256" key="11">
    <source>
        <dbReference type="ARBA" id="ARBA00023230"/>
    </source>
</evidence>
<dbReference type="OMA" id="LLYGQSC"/>
<evidence type="ECO:0000256" key="6">
    <source>
        <dbReference type="ARBA" id="ARBA00022765"/>
    </source>
</evidence>
<dbReference type="InterPro" id="IPR051838">
    <property type="entry name" value="ARTD_PARP"/>
</dbReference>
<dbReference type="GO" id="GO:0005635">
    <property type="term" value="C:nuclear envelope"/>
    <property type="evidence" value="ECO:0000318"/>
    <property type="project" value="GO_Central"/>
</dbReference>
<evidence type="ECO:0000256" key="5">
    <source>
        <dbReference type="ARBA" id="ARBA00022695"/>
    </source>
</evidence>
<evidence type="ECO:0000313" key="19">
    <source>
        <dbReference type="Proteomes" id="UP000015101"/>
    </source>
</evidence>
<dbReference type="Pfam" id="PF18084">
    <property type="entry name" value="ARTD15_N"/>
    <property type="match status" value="1"/>
</dbReference>
<evidence type="ECO:0000313" key="17">
    <source>
        <dbReference type="EMBL" id="ESN98639.1"/>
    </source>
</evidence>
<comment type="similarity">
    <text evidence="12">Belongs to the ARTD/PARP family.</text>
</comment>
<keyword evidence="7" id="KW-0256">Endoplasmic reticulum</keyword>
<accession>T1FYW2</accession>
<proteinExistence type="inferred from homology"/>
<keyword evidence="3 15" id="KW-0808">Transferase</keyword>
<dbReference type="KEGG" id="hro:HELRODRAFT_67096"/>
<dbReference type="EC" id="2.4.2.-" evidence="15"/>
<dbReference type="RefSeq" id="XP_009022524.1">
    <property type="nucleotide sequence ID" value="XM_009024276.1"/>
</dbReference>